<proteinExistence type="predicted"/>
<dbReference type="AlphaFoldDB" id="A0A5S9PLC3"/>
<reference evidence="6 7" key="1">
    <citation type="submission" date="2019-11" db="EMBL/GenBank/DDBJ databases">
        <authorList>
            <person name="Holert J."/>
        </authorList>
    </citation>
    <scope>NUCLEOTIDE SEQUENCE [LARGE SCALE GENOMIC DNA]</scope>
    <source>
        <strain evidence="4">BC5_2</strain>
        <strain evidence="5">SB11_3</strain>
    </source>
</reference>
<feature type="signal peptide" evidence="2">
    <location>
        <begin position="1"/>
        <end position="23"/>
    </location>
</feature>
<feature type="domain" description="Outer membrane protein beta-barrel" evidence="3">
    <location>
        <begin position="9"/>
        <end position="189"/>
    </location>
</feature>
<evidence type="ECO:0000313" key="4">
    <source>
        <dbReference type="EMBL" id="CAA0104858.1"/>
    </source>
</evidence>
<keyword evidence="7" id="KW-1185">Reference proteome</keyword>
<evidence type="ECO:0000256" key="2">
    <source>
        <dbReference type="SAM" id="SignalP"/>
    </source>
</evidence>
<protein>
    <recommendedName>
        <fullName evidence="3">Outer membrane protein beta-barrel domain-containing protein</fullName>
    </recommendedName>
</protein>
<dbReference type="Pfam" id="PF13505">
    <property type="entry name" value="OMP_b-brl"/>
    <property type="match status" value="1"/>
</dbReference>
<keyword evidence="1 2" id="KW-0732">Signal</keyword>
<evidence type="ECO:0000313" key="6">
    <source>
        <dbReference type="Proteomes" id="UP000434580"/>
    </source>
</evidence>
<dbReference type="InterPro" id="IPR011250">
    <property type="entry name" value="OMP/PagP_B-barrel"/>
</dbReference>
<gene>
    <name evidence="4" type="ORF">DPBNPPHM_01122</name>
    <name evidence="5" type="ORF">OPDIPICF_03548</name>
</gene>
<dbReference type="EMBL" id="CACSII010000012">
    <property type="protein sequence ID" value="CAA0104858.1"/>
    <property type="molecule type" value="Genomic_DNA"/>
</dbReference>
<evidence type="ECO:0000259" key="3">
    <source>
        <dbReference type="Pfam" id="PF13505"/>
    </source>
</evidence>
<dbReference type="SUPFAM" id="SSF56925">
    <property type="entry name" value="OMPA-like"/>
    <property type="match status" value="1"/>
</dbReference>
<dbReference type="InterPro" id="IPR027385">
    <property type="entry name" value="Beta-barrel_OMP"/>
</dbReference>
<evidence type="ECO:0000256" key="1">
    <source>
        <dbReference type="ARBA" id="ARBA00022729"/>
    </source>
</evidence>
<organism evidence="4 6">
    <name type="scientific">BD1-7 clade bacterium</name>
    <dbReference type="NCBI Taxonomy" id="2029982"/>
    <lineage>
        <taxon>Bacteria</taxon>
        <taxon>Pseudomonadati</taxon>
        <taxon>Pseudomonadota</taxon>
        <taxon>Gammaproteobacteria</taxon>
        <taxon>Cellvibrionales</taxon>
        <taxon>Spongiibacteraceae</taxon>
        <taxon>BD1-7 clade</taxon>
    </lineage>
</organism>
<dbReference type="Gene3D" id="2.40.160.20">
    <property type="match status" value="1"/>
</dbReference>
<name>A0A5S9PLC3_9GAMM</name>
<evidence type="ECO:0000313" key="5">
    <source>
        <dbReference type="EMBL" id="CAA0125681.1"/>
    </source>
</evidence>
<accession>A0A5S9PLC3</accession>
<sequence length="191" mass="20493">MMLMRLFLSVLVISALHSPLAAADIVDKGFYLGFNAGYAAGKLKADDPSVGNIDLRGGYTSNLYFGYNVVPFAGFEAGVGYLGGLKLSGSDDSAKLSGPLARAGISLWGDLTNNLGIYNKFGYMFNQLGFDEDGSEDFDFNGFYYELGLMFALTKNMALTTSGAYMKGTANADSDIDMSLFQGLVGLQFQF</sequence>
<dbReference type="Proteomes" id="UP000434580">
    <property type="component" value="Unassembled WGS sequence"/>
</dbReference>
<evidence type="ECO:0000313" key="7">
    <source>
        <dbReference type="Proteomes" id="UP000441399"/>
    </source>
</evidence>
<dbReference type="Proteomes" id="UP000441399">
    <property type="component" value="Unassembled WGS sequence"/>
</dbReference>
<dbReference type="EMBL" id="CACSIO010000062">
    <property type="protein sequence ID" value="CAA0125681.1"/>
    <property type="molecule type" value="Genomic_DNA"/>
</dbReference>
<feature type="chain" id="PRO_5033499102" description="Outer membrane protein beta-barrel domain-containing protein" evidence="2">
    <location>
        <begin position="24"/>
        <end position="191"/>
    </location>
</feature>